<proteinExistence type="predicted"/>
<evidence type="ECO:0000313" key="2">
    <source>
        <dbReference type="Proteomes" id="UP001187343"/>
    </source>
</evidence>
<name>A0AA88TEY1_9TELE</name>
<sequence>MSWMFKSSQRFGAQLHYFHTYRADEIKGLLTANKQITRSNVCVTWTLSSQLSVWTLILKPTHLDDLRG</sequence>
<protein>
    <submittedName>
        <fullName evidence="1">Uncharacterized protein</fullName>
    </submittedName>
</protein>
<accession>A0AA88TEY1</accession>
<comment type="caution">
    <text evidence="1">The sequence shown here is derived from an EMBL/GenBank/DDBJ whole genome shotgun (WGS) entry which is preliminary data.</text>
</comment>
<dbReference type="Proteomes" id="UP001187343">
    <property type="component" value="Unassembled WGS sequence"/>
</dbReference>
<reference evidence="1" key="1">
    <citation type="submission" date="2023-08" db="EMBL/GenBank/DDBJ databases">
        <title>Chromosome-level Genome Assembly of mud carp (Cirrhinus molitorella).</title>
        <authorList>
            <person name="Liu H."/>
        </authorList>
    </citation>
    <scope>NUCLEOTIDE SEQUENCE</scope>
    <source>
        <strain evidence="1">Prfri</strain>
        <tissue evidence="1">Muscle</tissue>
    </source>
</reference>
<dbReference type="EMBL" id="JAUYZG010000018">
    <property type="protein sequence ID" value="KAK2881366.1"/>
    <property type="molecule type" value="Genomic_DNA"/>
</dbReference>
<gene>
    <name evidence="1" type="ORF">Q8A67_018634</name>
</gene>
<evidence type="ECO:0000313" key="1">
    <source>
        <dbReference type="EMBL" id="KAK2881366.1"/>
    </source>
</evidence>
<keyword evidence="2" id="KW-1185">Reference proteome</keyword>
<organism evidence="1 2">
    <name type="scientific">Cirrhinus molitorella</name>
    <name type="common">mud carp</name>
    <dbReference type="NCBI Taxonomy" id="172907"/>
    <lineage>
        <taxon>Eukaryota</taxon>
        <taxon>Metazoa</taxon>
        <taxon>Chordata</taxon>
        <taxon>Craniata</taxon>
        <taxon>Vertebrata</taxon>
        <taxon>Euteleostomi</taxon>
        <taxon>Actinopterygii</taxon>
        <taxon>Neopterygii</taxon>
        <taxon>Teleostei</taxon>
        <taxon>Ostariophysi</taxon>
        <taxon>Cypriniformes</taxon>
        <taxon>Cyprinidae</taxon>
        <taxon>Labeoninae</taxon>
        <taxon>Labeonini</taxon>
        <taxon>Cirrhinus</taxon>
    </lineage>
</organism>
<dbReference type="AlphaFoldDB" id="A0AA88TEY1"/>